<dbReference type="AlphaFoldDB" id="A0A9P4M519"/>
<dbReference type="InterPro" id="IPR020843">
    <property type="entry name" value="ER"/>
</dbReference>
<dbReference type="Pfam" id="PF00107">
    <property type="entry name" value="ADH_zinc_N"/>
    <property type="match status" value="1"/>
</dbReference>
<keyword evidence="4" id="KW-0560">Oxidoreductase</keyword>
<dbReference type="FunFam" id="3.40.50.720:FF:000022">
    <property type="entry name" value="Cinnamyl alcohol dehydrogenase"/>
    <property type="match status" value="1"/>
</dbReference>
<organism evidence="7 8">
    <name type="scientific">Rhizodiscina lignyota</name>
    <dbReference type="NCBI Taxonomy" id="1504668"/>
    <lineage>
        <taxon>Eukaryota</taxon>
        <taxon>Fungi</taxon>
        <taxon>Dikarya</taxon>
        <taxon>Ascomycota</taxon>
        <taxon>Pezizomycotina</taxon>
        <taxon>Dothideomycetes</taxon>
        <taxon>Pleosporomycetidae</taxon>
        <taxon>Aulographales</taxon>
        <taxon>Rhizodiscinaceae</taxon>
        <taxon>Rhizodiscina</taxon>
    </lineage>
</organism>
<evidence type="ECO:0000256" key="3">
    <source>
        <dbReference type="ARBA" id="ARBA00022833"/>
    </source>
</evidence>
<evidence type="ECO:0000256" key="1">
    <source>
        <dbReference type="ARBA" id="ARBA00001947"/>
    </source>
</evidence>
<dbReference type="PANTHER" id="PTHR42683">
    <property type="entry name" value="ALDEHYDE REDUCTASE"/>
    <property type="match status" value="1"/>
</dbReference>
<evidence type="ECO:0000256" key="4">
    <source>
        <dbReference type="ARBA" id="ARBA00023002"/>
    </source>
</evidence>
<comment type="cofactor">
    <cofactor evidence="1 5">
        <name>Zn(2+)</name>
        <dbReference type="ChEBI" id="CHEBI:29105"/>
    </cofactor>
</comment>
<evidence type="ECO:0000256" key="5">
    <source>
        <dbReference type="RuleBase" id="RU361277"/>
    </source>
</evidence>
<evidence type="ECO:0000256" key="2">
    <source>
        <dbReference type="ARBA" id="ARBA00022723"/>
    </source>
</evidence>
<dbReference type="InterPro" id="IPR013154">
    <property type="entry name" value="ADH-like_N"/>
</dbReference>
<dbReference type="SUPFAM" id="SSF51735">
    <property type="entry name" value="NAD(P)-binding Rossmann-fold domains"/>
    <property type="match status" value="1"/>
</dbReference>
<accession>A0A9P4M519</accession>
<dbReference type="OrthoDB" id="1879366at2759"/>
<dbReference type="SUPFAM" id="SSF50129">
    <property type="entry name" value="GroES-like"/>
    <property type="match status" value="1"/>
</dbReference>
<feature type="domain" description="Enoyl reductase (ER)" evidence="6">
    <location>
        <begin position="13"/>
        <end position="331"/>
    </location>
</feature>
<dbReference type="GO" id="GO:0008270">
    <property type="term" value="F:zinc ion binding"/>
    <property type="evidence" value="ECO:0007669"/>
    <property type="project" value="InterPro"/>
</dbReference>
<evidence type="ECO:0000259" key="6">
    <source>
        <dbReference type="SMART" id="SM00829"/>
    </source>
</evidence>
<gene>
    <name evidence="7" type="ORF">NA57DRAFT_77785</name>
</gene>
<proteinExistence type="inferred from homology"/>
<reference evidence="7" key="1">
    <citation type="journal article" date="2020" name="Stud. Mycol.">
        <title>101 Dothideomycetes genomes: a test case for predicting lifestyles and emergence of pathogens.</title>
        <authorList>
            <person name="Haridas S."/>
            <person name="Albert R."/>
            <person name="Binder M."/>
            <person name="Bloem J."/>
            <person name="Labutti K."/>
            <person name="Salamov A."/>
            <person name="Andreopoulos B."/>
            <person name="Baker S."/>
            <person name="Barry K."/>
            <person name="Bills G."/>
            <person name="Bluhm B."/>
            <person name="Cannon C."/>
            <person name="Castanera R."/>
            <person name="Culley D."/>
            <person name="Daum C."/>
            <person name="Ezra D."/>
            <person name="Gonzalez J."/>
            <person name="Henrissat B."/>
            <person name="Kuo A."/>
            <person name="Liang C."/>
            <person name="Lipzen A."/>
            <person name="Lutzoni F."/>
            <person name="Magnuson J."/>
            <person name="Mondo S."/>
            <person name="Nolan M."/>
            <person name="Ohm R."/>
            <person name="Pangilinan J."/>
            <person name="Park H.-J."/>
            <person name="Ramirez L."/>
            <person name="Alfaro M."/>
            <person name="Sun H."/>
            <person name="Tritt A."/>
            <person name="Yoshinaga Y."/>
            <person name="Zwiers L.-H."/>
            <person name="Turgeon B."/>
            <person name="Goodwin S."/>
            <person name="Spatafora J."/>
            <person name="Crous P."/>
            <person name="Grigoriev I."/>
        </authorList>
    </citation>
    <scope>NUCLEOTIDE SEQUENCE</scope>
    <source>
        <strain evidence="7">CBS 133067</strain>
    </source>
</reference>
<keyword evidence="8" id="KW-1185">Reference proteome</keyword>
<dbReference type="Gene3D" id="3.40.50.720">
    <property type="entry name" value="NAD(P)-binding Rossmann-like Domain"/>
    <property type="match status" value="1"/>
</dbReference>
<keyword evidence="2 5" id="KW-0479">Metal-binding</keyword>
<dbReference type="Gene3D" id="3.90.180.10">
    <property type="entry name" value="Medium-chain alcohol dehydrogenases, catalytic domain"/>
    <property type="match status" value="1"/>
</dbReference>
<dbReference type="EMBL" id="ML978128">
    <property type="protein sequence ID" value="KAF2097528.1"/>
    <property type="molecule type" value="Genomic_DNA"/>
</dbReference>
<keyword evidence="3 5" id="KW-0862">Zinc</keyword>
<dbReference type="InterPro" id="IPR047109">
    <property type="entry name" value="CAD-like"/>
</dbReference>
<evidence type="ECO:0000313" key="8">
    <source>
        <dbReference type="Proteomes" id="UP000799772"/>
    </source>
</evidence>
<comment type="caution">
    <text evidence="7">The sequence shown here is derived from an EMBL/GenBank/DDBJ whole genome shotgun (WGS) entry which is preliminary data.</text>
</comment>
<dbReference type="PROSITE" id="PS00059">
    <property type="entry name" value="ADH_ZINC"/>
    <property type="match status" value="1"/>
</dbReference>
<comment type="similarity">
    <text evidence="5">Belongs to the zinc-containing alcohol dehydrogenase family.</text>
</comment>
<dbReference type="CDD" id="cd05283">
    <property type="entry name" value="CAD1"/>
    <property type="match status" value="1"/>
</dbReference>
<dbReference type="GO" id="GO:0016616">
    <property type="term" value="F:oxidoreductase activity, acting on the CH-OH group of donors, NAD or NADP as acceptor"/>
    <property type="evidence" value="ECO:0007669"/>
    <property type="project" value="InterPro"/>
</dbReference>
<dbReference type="InterPro" id="IPR002328">
    <property type="entry name" value="ADH_Zn_CS"/>
</dbReference>
<dbReference type="InterPro" id="IPR011032">
    <property type="entry name" value="GroES-like_sf"/>
</dbReference>
<dbReference type="Proteomes" id="UP000799772">
    <property type="component" value="Unassembled WGS sequence"/>
</dbReference>
<sequence>MPSFTVFKAQKDGSIKEAITTKPDLTYDQVLVRITASGLCFTDVHYRHADMALGHEGVGIVQEVGPVVKNLRKGDRVGWGYLHNSCGMCEKCWTGHETYCAKRETYGAANFDQGSMASHGVWRESFLFRVPEGLTDAEAAPLMCGGATVWSAMELYGIGPTSRVGVIGVGGLGHLAIQFISKMGAEAVVFSGTDSKEAEAKRLGANKFYATKGKSEIDDPALQSHLDYLIVTSSYLPDWNVYLPLLAPEGKIIPLTVSDGDFKVPYEPLLMRGLAVQGSLVSPRFAHQHMLDFAARNGIKPLLNTFPLSVEGIEEAFNVLTSGKMRYRGVLIPEQH</sequence>
<dbReference type="Pfam" id="PF08240">
    <property type="entry name" value="ADH_N"/>
    <property type="match status" value="1"/>
</dbReference>
<evidence type="ECO:0000313" key="7">
    <source>
        <dbReference type="EMBL" id="KAF2097528.1"/>
    </source>
</evidence>
<protein>
    <submittedName>
        <fullName evidence="7">GroES-like protein</fullName>
    </submittedName>
</protein>
<dbReference type="InterPro" id="IPR036291">
    <property type="entry name" value="NAD(P)-bd_dom_sf"/>
</dbReference>
<dbReference type="SMART" id="SM00829">
    <property type="entry name" value="PKS_ER"/>
    <property type="match status" value="1"/>
</dbReference>
<name>A0A9P4M519_9PEZI</name>
<dbReference type="InterPro" id="IPR013149">
    <property type="entry name" value="ADH-like_C"/>
</dbReference>